<dbReference type="GO" id="GO:0006508">
    <property type="term" value="P:proteolysis"/>
    <property type="evidence" value="ECO:0007669"/>
    <property type="project" value="UniProtKB-KW"/>
</dbReference>
<dbReference type="PANTHER" id="PTHR14218:SF19">
    <property type="entry name" value="SERINE PROTEASE AORO, PUTATIVE (AFU_ORTHOLOGUE AFUA_6G10250)-RELATED"/>
    <property type="match status" value="1"/>
</dbReference>
<evidence type="ECO:0000256" key="9">
    <source>
        <dbReference type="SAM" id="SignalP"/>
    </source>
</evidence>
<protein>
    <submittedName>
        <fullName evidence="11">Peptidase S8/S53 domain-containing protein</fullName>
    </submittedName>
</protein>
<dbReference type="Gene3D" id="3.40.50.200">
    <property type="entry name" value="Peptidase S8/S53 domain"/>
    <property type="match status" value="1"/>
</dbReference>
<evidence type="ECO:0000256" key="1">
    <source>
        <dbReference type="ARBA" id="ARBA00004239"/>
    </source>
</evidence>
<comment type="caution">
    <text evidence="11">The sequence shown here is derived from an EMBL/GenBank/DDBJ whole genome shotgun (WGS) entry which is preliminary data.</text>
</comment>
<proteinExistence type="predicted"/>
<dbReference type="InterPro" id="IPR015366">
    <property type="entry name" value="S53_propep"/>
</dbReference>
<evidence type="ECO:0000259" key="10">
    <source>
        <dbReference type="PROSITE" id="PS51695"/>
    </source>
</evidence>
<dbReference type="EMBL" id="JAGPXC010000002">
    <property type="protein sequence ID" value="KAH6656282.1"/>
    <property type="molecule type" value="Genomic_DNA"/>
</dbReference>
<feature type="active site" description="Charge relay system" evidence="8">
    <location>
        <position position="622"/>
    </location>
</feature>
<evidence type="ECO:0000256" key="6">
    <source>
        <dbReference type="ARBA" id="ARBA00022837"/>
    </source>
</evidence>
<dbReference type="PANTHER" id="PTHR14218">
    <property type="entry name" value="PROTEASE S8 TRIPEPTIDYL PEPTIDASE I CLN2"/>
    <property type="match status" value="1"/>
</dbReference>
<dbReference type="InterPro" id="IPR036852">
    <property type="entry name" value="Peptidase_S8/S53_dom_sf"/>
</dbReference>
<feature type="binding site" evidence="8">
    <location>
        <position position="682"/>
    </location>
    <ligand>
        <name>Ca(2+)</name>
        <dbReference type="ChEBI" id="CHEBI:29108"/>
    </ligand>
</feature>
<comment type="subcellular location">
    <subcellularLocation>
        <location evidence="1">Secreted</location>
        <location evidence="1">Extracellular space</location>
    </subcellularLocation>
</comment>
<dbReference type="AlphaFoldDB" id="A0A9P8ZYQ0"/>
<feature type="active site" description="Charge relay system" evidence="8">
    <location>
        <position position="339"/>
    </location>
</feature>
<keyword evidence="9" id="KW-0732">Signal</keyword>
<feature type="binding site" evidence="8">
    <location>
        <position position="663"/>
    </location>
    <ligand>
        <name>Ca(2+)</name>
        <dbReference type="ChEBI" id="CHEBI:29108"/>
    </ligand>
</feature>
<feature type="signal peptide" evidence="9">
    <location>
        <begin position="1"/>
        <end position="20"/>
    </location>
</feature>
<evidence type="ECO:0000256" key="2">
    <source>
        <dbReference type="ARBA" id="ARBA00022670"/>
    </source>
</evidence>
<evidence type="ECO:0000256" key="5">
    <source>
        <dbReference type="ARBA" id="ARBA00022825"/>
    </source>
</evidence>
<keyword evidence="6 8" id="KW-0106">Calcium</keyword>
<dbReference type="InterPro" id="IPR050819">
    <property type="entry name" value="Tripeptidyl-peptidase_I"/>
</dbReference>
<dbReference type="OrthoDB" id="409122at2759"/>
<keyword evidence="5 8" id="KW-0720">Serine protease</keyword>
<feature type="active site" description="Charge relay system" evidence="8">
    <location>
        <position position="335"/>
    </location>
</feature>
<dbReference type="SUPFAM" id="SSF52743">
    <property type="entry name" value="Subtilisin-like"/>
    <property type="match status" value="1"/>
</dbReference>
<dbReference type="GO" id="GO:0046872">
    <property type="term" value="F:metal ion binding"/>
    <property type="evidence" value="ECO:0007669"/>
    <property type="project" value="UniProtKB-UniRule"/>
</dbReference>
<dbReference type="GO" id="GO:0005576">
    <property type="term" value="C:extracellular region"/>
    <property type="evidence" value="ECO:0007669"/>
    <property type="project" value="UniProtKB-SubCell"/>
</dbReference>
<gene>
    <name evidence="11" type="ORF">BKA67DRAFT_642445</name>
</gene>
<reference evidence="11" key="1">
    <citation type="journal article" date="2021" name="Nat. Commun.">
        <title>Genetic determinants of endophytism in the Arabidopsis root mycobiome.</title>
        <authorList>
            <person name="Mesny F."/>
            <person name="Miyauchi S."/>
            <person name="Thiergart T."/>
            <person name="Pickel B."/>
            <person name="Atanasova L."/>
            <person name="Karlsson M."/>
            <person name="Huettel B."/>
            <person name="Barry K.W."/>
            <person name="Haridas S."/>
            <person name="Chen C."/>
            <person name="Bauer D."/>
            <person name="Andreopoulos W."/>
            <person name="Pangilinan J."/>
            <person name="LaButti K."/>
            <person name="Riley R."/>
            <person name="Lipzen A."/>
            <person name="Clum A."/>
            <person name="Drula E."/>
            <person name="Henrissat B."/>
            <person name="Kohler A."/>
            <person name="Grigoriev I.V."/>
            <person name="Martin F.M."/>
            <person name="Hacquard S."/>
        </authorList>
    </citation>
    <scope>NUCLEOTIDE SEQUENCE</scope>
    <source>
        <strain evidence="11">MPI-SDFR-AT-0073</strain>
    </source>
</reference>
<dbReference type="GO" id="GO:0004252">
    <property type="term" value="F:serine-type endopeptidase activity"/>
    <property type="evidence" value="ECO:0007669"/>
    <property type="project" value="UniProtKB-UniRule"/>
</dbReference>
<dbReference type="RefSeq" id="XP_045960516.1">
    <property type="nucleotide sequence ID" value="XM_046105803.1"/>
</dbReference>
<keyword evidence="12" id="KW-1185">Reference proteome</keyword>
<dbReference type="CDD" id="cd04056">
    <property type="entry name" value="Peptidases_S53"/>
    <property type="match status" value="1"/>
</dbReference>
<evidence type="ECO:0000256" key="3">
    <source>
        <dbReference type="ARBA" id="ARBA00022723"/>
    </source>
</evidence>
<dbReference type="GeneID" id="70134694"/>
<keyword evidence="3 8" id="KW-0479">Metal-binding</keyword>
<feature type="binding site" evidence="8">
    <location>
        <position position="684"/>
    </location>
    <ligand>
        <name>Ca(2+)</name>
        <dbReference type="ChEBI" id="CHEBI:29108"/>
    </ligand>
</feature>
<dbReference type="GO" id="GO:0008240">
    <property type="term" value="F:tripeptidyl-peptidase activity"/>
    <property type="evidence" value="ECO:0007669"/>
    <property type="project" value="TreeGrafter"/>
</dbReference>
<keyword evidence="7" id="KW-0865">Zymogen</keyword>
<dbReference type="CDD" id="cd11377">
    <property type="entry name" value="Pro-peptidase_S53"/>
    <property type="match status" value="1"/>
</dbReference>
<feature type="domain" description="Peptidase S53" evidence="10">
    <location>
        <begin position="253"/>
        <end position="704"/>
    </location>
</feature>
<evidence type="ECO:0000256" key="7">
    <source>
        <dbReference type="ARBA" id="ARBA00023145"/>
    </source>
</evidence>
<dbReference type="PROSITE" id="PS51695">
    <property type="entry name" value="SEDOLISIN"/>
    <property type="match status" value="1"/>
</dbReference>
<sequence>MLFRQLALATTSGLAIGAVASPLASPSRDAVTAVSKREVPATHGLHERQAAHWGRQWAKRDRVQGRALLPMRIGLSQRNLDVGARHLKKISDPKSSDYGKHMSTDEVIEMFAPSESTVNAVKEWLVGAGFAAEKISLSANKQWIQFDAHAEDVEEILAADYYEYEHLSSGSKMVAVEEYHIPLELRDHIDYITPGVKLRADPGKVKQMKRRLQREALKKRDVKPLYANLEFFSDEKGNAAALPPLNSSVCNIYVTTDCIKAQYNIPTNTLAAPGNELGIFESLDDHYSREDLDTFFAQLHPEIPQGFYPEERLVDGAIGAVEDVPGYNQTDAGVESDLDFEAALPLIYPQKTVLFQTDDEFYEINETQSDTPLYGFYNTFYDAIDGSYCSYSAYGETGDCTDPACLDPVYPNPNPGGYKGQRQCGVYEPTNVISISYGGGESDLPVSYLKRQCSEIMKLGLQGVTVLESSGDDGVASFPGDFGYENGCAGPDSTVFYPSADATCPYVLAVGSTQFNHVTSNSTGVYGNSTSTYYESATARFPSGGGFSNYFDVPEWQTDAVSTYFDEVTLDFTGYENAGTNFSDVGNGVYKIGGRGYPDVSAIGDYYLVFTEGVWARVGGTSLSAPVFASVLTLVNEQRIAAGKSTVGFVHPILYAHPEVFNDVTEGSNPGCDSTGFLAAKGWDPVTGLGTPNFPKLVDLLLNV</sequence>
<dbReference type="InterPro" id="IPR030400">
    <property type="entry name" value="Sedolisin_dom"/>
</dbReference>
<keyword evidence="4 8" id="KW-0378">Hydrolase</keyword>
<dbReference type="Pfam" id="PF09286">
    <property type="entry name" value="Pro-kuma_activ"/>
    <property type="match status" value="1"/>
</dbReference>
<organism evidence="11 12">
    <name type="scientific">Truncatella angustata</name>
    <dbReference type="NCBI Taxonomy" id="152316"/>
    <lineage>
        <taxon>Eukaryota</taxon>
        <taxon>Fungi</taxon>
        <taxon>Dikarya</taxon>
        <taxon>Ascomycota</taxon>
        <taxon>Pezizomycotina</taxon>
        <taxon>Sordariomycetes</taxon>
        <taxon>Xylariomycetidae</taxon>
        <taxon>Amphisphaeriales</taxon>
        <taxon>Sporocadaceae</taxon>
        <taxon>Truncatella</taxon>
    </lineage>
</organism>
<dbReference type="SUPFAM" id="SSF54897">
    <property type="entry name" value="Protease propeptides/inhibitors"/>
    <property type="match status" value="1"/>
</dbReference>
<evidence type="ECO:0000313" key="11">
    <source>
        <dbReference type="EMBL" id="KAH6656282.1"/>
    </source>
</evidence>
<feature type="binding site" evidence="8">
    <location>
        <position position="664"/>
    </location>
    <ligand>
        <name>Ca(2+)</name>
        <dbReference type="ChEBI" id="CHEBI:29108"/>
    </ligand>
</feature>
<evidence type="ECO:0000313" key="12">
    <source>
        <dbReference type="Proteomes" id="UP000758603"/>
    </source>
</evidence>
<evidence type="ECO:0000256" key="8">
    <source>
        <dbReference type="PROSITE-ProRule" id="PRU01032"/>
    </source>
</evidence>
<name>A0A9P8ZYQ0_9PEZI</name>
<keyword evidence="2 8" id="KW-0645">Protease</keyword>
<evidence type="ECO:0000256" key="4">
    <source>
        <dbReference type="ARBA" id="ARBA00022801"/>
    </source>
</evidence>
<dbReference type="Proteomes" id="UP000758603">
    <property type="component" value="Unassembled WGS sequence"/>
</dbReference>
<comment type="cofactor">
    <cofactor evidence="8">
        <name>Ca(2+)</name>
        <dbReference type="ChEBI" id="CHEBI:29108"/>
    </cofactor>
    <text evidence="8">Binds 1 Ca(2+) ion per subunit.</text>
</comment>
<feature type="chain" id="PRO_5040127620" evidence="9">
    <location>
        <begin position="21"/>
        <end position="704"/>
    </location>
</feature>
<accession>A0A9P8ZYQ0</accession>
<dbReference type="SMART" id="SM00944">
    <property type="entry name" value="Pro-kuma_activ"/>
    <property type="match status" value="1"/>
</dbReference>